<keyword evidence="2" id="KW-1133">Transmembrane helix</keyword>
<dbReference type="EMBL" id="CP003642">
    <property type="protein sequence ID" value="AFZ25630.1"/>
    <property type="molecule type" value="Genomic_DNA"/>
</dbReference>
<dbReference type="Pfam" id="PF00395">
    <property type="entry name" value="SLH"/>
    <property type="match status" value="3"/>
</dbReference>
<name>K9WZ45_9NOST</name>
<sequence>MTNLPPSDRDGLRPAKGDRLRPAKGDRQSSPTTALGFDEFIAILVVFATIGGILFWSLGRRDSSWHFPGVLTPNPTSSPGILSNQALPSPLPQINKSVGSHSNSLSSPPPAAVVEPNTMPTDNGTPAPILPPIKVVPIELPTPGTSPTLSLVTPAEKKSIIPPPIAFNDVPNNFWGRRFIDVLSSRGLIKGFPDYTFRPNQPVTRAEFAAILQQAFDSGLDKSTIAFKDVPTKFWATPAIDQAISTGFLKGYPQNTFKPEQKISRGQVLVALVSGLKLKVPAASKQNLLIYQDAKDIPQYATGKITAATANGLVVNYPNPEMLAPNKPATRAEVVAMIHQALVRMGRLEEIKSQNIVPSPSLSLNTKQLPKR</sequence>
<feature type="compositionally biased region" description="Basic and acidic residues" evidence="1">
    <location>
        <begin position="7"/>
        <end position="27"/>
    </location>
</feature>
<evidence type="ECO:0000259" key="3">
    <source>
        <dbReference type="PROSITE" id="PS51272"/>
    </source>
</evidence>
<feature type="domain" description="SLH" evidence="3">
    <location>
        <begin position="227"/>
        <end position="286"/>
    </location>
</feature>
<gene>
    <name evidence="4" type="ORF">Cylst_3487</name>
</gene>
<evidence type="ECO:0000313" key="4">
    <source>
        <dbReference type="EMBL" id="AFZ25630.1"/>
    </source>
</evidence>
<dbReference type="InterPro" id="IPR001119">
    <property type="entry name" value="SLH_dom"/>
</dbReference>
<dbReference type="OrthoDB" id="9759810at2"/>
<dbReference type="RefSeq" id="WP_015208878.1">
    <property type="nucleotide sequence ID" value="NC_019757.1"/>
</dbReference>
<dbReference type="PANTHER" id="PTHR43308">
    <property type="entry name" value="OUTER MEMBRANE PROTEIN ALPHA-RELATED"/>
    <property type="match status" value="1"/>
</dbReference>
<dbReference type="HOGENOM" id="CLU_067542_0_0_3"/>
<dbReference type="eggNOG" id="COG5267">
    <property type="taxonomic scope" value="Bacteria"/>
</dbReference>
<evidence type="ECO:0000256" key="2">
    <source>
        <dbReference type="SAM" id="Phobius"/>
    </source>
</evidence>
<dbReference type="PANTHER" id="PTHR43308:SF5">
    <property type="entry name" value="S-LAYER PROTEIN _ PEPTIDOGLYCAN ENDO-BETA-N-ACETYLGLUCOSAMINIDASE"/>
    <property type="match status" value="1"/>
</dbReference>
<keyword evidence="5" id="KW-1185">Reference proteome</keyword>
<evidence type="ECO:0000313" key="5">
    <source>
        <dbReference type="Proteomes" id="UP000010475"/>
    </source>
</evidence>
<dbReference type="InterPro" id="IPR051465">
    <property type="entry name" value="Cell_Envelope_Struct_Comp"/>
</dbReference>
<organism evidence="4 5">
    <name type="scientific">Cylindrospermum stagnale PCC 7417</name>
    <dbReference type="NCBI Taxonomy" id="56107"/>
    <lineage>
        <taxon>Bacteria</taxon>
        <taxon>Bacillati</taxon>
        <taxon>Cyanobacteriota</taxon>
        <taxon>Cyanophyceae</taxon>
        <taxon>Nostocales</taxon>
        <taxon>Nostocaceae</taxon>
        <taxon>Cylindrospermum</taxon>
    </lineage>
</organism>
<proteinExistence type="predicted"/>
<feature type="domain" description="SLH" evidence="3">
    <location>
        <begin position="288"/>
        <end position="352"/>
    </location>
</feature>
<keyword evidence="2" id="KW-0812">Transmembrane</keyword>
<reference evidence="4 5" key="1">
    <citation type="submission" date="2012-06" db="EMBL/GenBank/DDBJ databases">
        <title>Finished chromosome of genome of Cylindrospermum stagnale PCC 7417.</title>
        <authorList>
            <consortium name="US DOE Joint Genome Institute"/>
            <person name="Gugger M."/>
            <person name="Coursin T."/>
            <person name="Rippka R."/>
            <person name="Tandeau De Marsac N."/>
            <person name="Huntemann M."/>
            <person name="Wei C.-L."/>
            <person name="Han J."/>
            <person name="Detter J.C."/>
            <person name="Han C."/>
            <person name="Tapia R."/>
            <person name="Chen A."/>
            <person name="Kyrpides N."/>
            <person name="Mavromatis K."/>
            <person name="Markowitz V."/>
            <person name="Szeto E."/>
            <person name="Ivanova N."/>
            <person name="Pagani I."/>
            <person name="Pati A."/>
            <person name="Goodwin L."/>
            <person name="Nordberg H.P."/>
            <person name="Cantor M.N."/>
            <person name="Hua S.X."/>
            <person name="Woyke T."/>
            <person name="Kerfeld C.A."/>
        </authorList>
    </citation>
    <scope>NUCLEOTIDE SEQUENCE [LARGE SCALE GENOMIC DNA]</scope>
    <source>
        <strain evidence="4 5">PCC 7417</strain>
    </source>
</reference>
<dbReference type="Proteomes" id="UP000010475">
    <property type="component" value="Chromosome"/>
</dbReference>
<dbReference type="AlphaFoldDB" id="K9WZ45"/>
<dbReference type="PATRIC" id="fig|56107.3.peg.3832"/>
<feature type="region of interest" description="Disordered" evidence="1">
    <location>
        <begin position="1"/>
        <end position="32"/>
    </location>
</feature>
<dbReference type="PROSITE" id="PS51272">
    <property type="entry name" value="SLH"/>
    <property type="match status" value="3"/>
</dbReference>
<feature type="domain" description="SLH" evidence="3">
    <location>
        <begin position="163"/>
        <end position="226"/>
    </location>
</feature>
<protein>
    <submittedName>
        <fullName evidence="4">Putative S-layer protein</fullName>
    </submittedName>
</protein>
<accession>K9WZ45</accession>
<evidence type="ECO:0000256" key="1">
    <source>
        <dbReference type="SAM" id="MobiDB-lite"/>
    </source>
</evidence>
<keyword evidence="2" id="KW-0472">Membrane</keyword>
<dbReference type="STRING" id="56107.Cylst_3487"/>
<dbReference type="KEGG" id="csg:Cylst_3487"/>
<feature type="transmembrane region" description="Helical" evidence="2">
    <location>
        <begin position="40"/>
        <end position="58"/>
    </location>
</feature>